<dbReference type="PANTHER" id="PTHR46732:SF8">
    <property type="entry name" value="ATP-DEPENDENT PROTEASE LA (LON) DOMAIN PROTEIN"/>
    <property type="match status" value="1"/>
</dbReference>
<dbReference type="Proteomes" id="UP000574067">
    <property type="component" value="Unassembled WGS sequence"/>
</dbReference>
<proteinExistence type="predicted"/>
<dbReference type="PANTHER" id="PTHR46732">
    <property type="entry name" value="ATP-DEPENDENT PROTEASE LA (LON) DOMAIN PROTEIN"/>
    <property type="match status" value="1"/>
</dbReference>
<name>A0A848F1V8_9BURK</name>
<sequence length="222" mass="23875">MTTPGHGTGAAGGAAPTPADQATLPLFPLQTVLYPGGLLPLKIFEARYLDMVGECLRTGGGFGVVCLRDGAEVRRPGAAPEQFEHAGVLARLDEVDAPQPGILLLRCIGTRRFTFDTPRHEDDGLWVADVNFLPDDPVVAPGEEFEPTAAALSRALEALETEGLQLCDGPPKLDDAGWVANRWCELLPLPLSVRQKLMLLPDPLTRLRLVDDVLRQRGLVTG</sequence>
<dbReference type="InterPro" id="IPR046336">
    <property type="entry name" value="Lon_prtase_N_sf"/>
</dbReference>
<evidence type="ECO:0000313" key="3">
    <source>
        <dbReference type="Proteomes" id="UP000574067"/>
    </source>
</evidence>
<evidence type="ECO:0000313" key="2">
    <source>
        <dbReference type="EMBL" id="NML13392.1"/>
    </source>
</evidence>
<evidence type="ECO:0000259" key="1">
    <source>
        <dbReference type="PROSITE" id="PS51787"/>
    </source>
</evidence>
<dbReference type="PROSITE" id="PS51787">
    <property type="entry name" value="LON_N"/>
    <property type="match status" value="1"/>
</dbReference>
<dbReference type="SMART" id="SM00464">
    <property type="entry name" value="LON"/>
    <property type="match status" value="1"/>
</dbReference>
<feature type="domain" description="Lon N-terminal" evidence="1">
    <location>
        <begin position="21"/>
        <end position="218"/>
    </location>
</feature>
<comment type="caution">
    <text evidence="2">The sequence shown here is derived from an EMBL/GenBank/DDBJ whole genome shotgun (WGS) entry which is preliminary data.</text>
</comment>
<dbReference type="Gene3D" id="2.30.130.40">
    <property type="entry name" value="LON domain-like"/>
    <property type="match status" value="1"/>
</dbReference>
<dbReference type="InterPro" id="IPR003111">
    <property type="entry name" value="Lon_prtase_N"/>
</dbReference>
<dbReference type="Gene3D" id="1.10.4060.10">
    <property type="entry name" value="BPP1347 like domain"/>
    <property type="match status" value="1"/>
</dbReference>
<dbReference type="InterPro" id="IPR015947">
    <property type="entry name" value="PUA-like_sf"/>
</dbReference>
<dbReference type="Pfam" id="PF02190">
    <property type="entry name" value="LON_substr_bdg"/>
    <property type="match status" value="1"/>
</dbReference>
<gene>
    <name evidence="2" type="ORF">HHL10_00165</name>
</gene>
<dbReference type="SUPFAM" id="SSF88697">
    <property type="entry name" value="PUA domain-like"/>
    <property type="match status" value="1"/>
</dbReference>
<dbReference type="EMBL" id="JABBFW010000001">
    <property type="protein sequence ID" value="NML13392.1"/>
    <property type="molecule type" value="Genomic_DNA"/>
</dbReference>
<dbReference type="AlphaFoldDB" id="A0A848F1V8"/>
<organism evidence="2 3">
    <name type="scientific">Azohydromonas caseinilytica</name>
    <dbReference type="NCBI Taxonomy" id="2728836"/>
    <lineage>
        <taxon>Bacteria</taxon>
        <taxon>Pseudomonadati</taxon>
        <taxon>Pseudomonadota</taxon>
        <taxon>Betaproteobacteria</taxon>
        <taxon>Burkholderiales</taxon>
        <taxon>Sphaerotilaceae</taxon>
        <taxon>Azohydromonas</taxon>
    </lineage>
</organism>
<dbReference type="RefSeq" id="WP_169158328.1">
    <property type="nucleotide sequence ID" value="NZ_JABBFW010000001.1"/>
</dbReference>
<protein>
    <submittedName>
        <fullName evidence="2">Peptidase S16</fullName>
    </submittedName>
</protein>
<accession>A0A848F1V8</accession>
<keyword evidence="3" id="KW-1185">Reference proteome</keyword>
<reference evidence="2 3" key="1">
    <citation type="submission" date="2020-04" db="EMBL/GenBank/DDBJ databases">
        <title>Azohydromonas sp. isolated from soil.</title>
        <authorList>
            <person name="Dahal R.H."/>
        </authorList>
    </citation>
    <scope>NUCLEOTIDE SEQUENCE [LARGE SCALE GENOMIC DNA]</scope>
    <source>
        <strain evidence="2 3">G-1-1-14</strain>
    </source>
</reference>